<evidence type="ECO:0000256" key="1">
    <source>
        <dbReference type="ARBA" id="ARBA00004604"/>
    </source>
</evidence>
<reference evidence="9" key="1">
    <citation type="submission" date="2022-07" db="EMBL/GenBank/DDBJ databases">
        <title>Phylogenomic reconstructions and comparative analyses of Kickxellomycotina fungi.</title>
        <authorList>
            <person name="Reynolds N.K."/>
            <person name="Stajich J.E."/>
            <person name="Barry K."/>
            <person name="Grigoriev I.V."/>
            <person name="Crous P."/>
            <person name="Smith M.E."/>
        </authorList>
    </citation>
    <scope>NUCLEOTIDE SEQUENCE</scope>
    <source>
        <strain evidence="9">RSA 1196</strain>
    </source>
</reference>
<accession>A0A9W8E6M8</accession>
<dbReference type="GO" id="GO:0070545">
    <property type="term" value="C:PeBoW complex"/>
    <property type="evidence" value="ECO:0007669"/>
    <property type="project" value="TreeGrafter"/>
</dbReference>
<dbReference type="InterPro" id="IPR028598">
    <property type="entry name" value="BOP1/Erb1"/>
</dbReference>
<feature type="region of interest" description="Disordered" evidence="7">
    <location>
        <begin position="1"/>
        <end position="153"/>
    </location>
</feature>
<feature type="compositionally biased region" description="Basic and acidic residues" evidence="7">
    <location>
        <begin position="139"/>
        <end position="153"/>
    </location>
</feature>
<dbReference type="Proteomes" id="UP001150925">
    <property type="component" value="Unassembled WGS sequence"/>
</dbReference>
<keyword evidence="4" id="KW-0853">WD repeat</keyword>
<evidence type="ECO:0000256" key="7">
    <source>
        <dbReference type="SAM" id="MobiDB-lite"/>
    </source>
</evidence>
<protein>
    <submittedName>
        <fullName evidence="9">Ribosome biogenesis protein erb1</fullName>
    </submittedName>
</protein>
<dbReference type="GO" id="GO:0043021">
    <property type="term" value="F:ribonucleoprotein complex binding"/>
    <property type="evidence" value="ECO:0007669"/>
    <property type="project" value="TreeGrafter"/>
</dbReference>
<dbReference type="InterPro" id="IPR012953">
    <property type="entry name" value="BOP1_N_dom"/>
</dbReference>
<dbReference type="SMART" id="SM01035">
    <property type="entry name" value="BOP1NT"/>
    <property type="match status" value="1"/>
</dbReference>
<evidence type="ECO:0000256" key="5">
    <source>
        <dbReference type="ARBA" id="ARBA00022737"/>
    </source>
</evidence>
<evidence type="ECO:0000313" key="10">
    <source>
        <dbReference type="Proteomes" id="UP001150925"/>
    </source>
</evidence>
<comment type="caution">
    <text evidence="9">The sequence shown here is derived from an EMBL/GenBank/DDBJ whole genome shotgun (WGS) entry which is preliminary data.</text>
</comment>
<dbReference type="GO" id="GO:0000463">
    <property type="term" value="P:maturation of LSU-rRNA from tricistronic rRNA transcript (SSU-rRNA, 5.8S rRNA, LSU-rRNA)"/>
    <property type="evidence" value="ECO:0007669"/>
    <property type="project" value="TreeGrafter"/>
</dbReference>
<dbReference type="OrthoDB" id="5571054at2759"/>
<name>A0A9W8E6M8_9FUNG</name>
<evidence type="ECO:0000256" key="6">
    <source>
        <dbReference type="ARBA" id="ARBA00023242"/>
    </source>
</evidence>
<feature type="non-terminal residue" evidence="9">
    <location>
        <position position="288"/>
    </location>
</feature>
<dbReference type="EMBL" id="JANBPY010001158">
    <property type="protein sequence ID" value="KAJ1961324.1"/>
    <property type="molecule type" value="Genomic_DNA"/>
</dbReference>
<keyword evidence="2" id="KW-0690">Ribosome biogenesis</keyword>
<evidence type="ECO:0000256" key="4">
    <source>
        <dbReference type="ARBA" id="ARBA00022574"/>
    </source>
</evidence>
<feature type="compositionally biased region" description="Acidic residues" evidence="7">
    <location>
        <begin position="47"/>
        <end position="71"/>
    </location>
</feature>
<evidence type="ECO:0000256" key="3">
    <source>
        <dbReference type="ARBA" id="ARBA00022552"/>
    </source>
</evidence>
<feature type="compositionally biased region" description="Acidic residues" evidence="7">
    <location>
        <begin position="129"/>
        <end position="138"/>
    </location>
</feature>
<dbReference type="Pfam" id="PF08145">
    <property type="entry name" value="BOP1NT"/>
    <property type="match status" value="1"/>
</dbReference>
<gene>
    <name evidence="9" type="primary">ERB1_1</name>
    <name evidence="9" type="ORF">IWQ62_003907</name>
</gene>
<proteinExistence type="predicted"/>
<feature type="compositionally biased region" description="Acidic residues" evidence="7">
    <location>
        <begin position="80"/>
        <end position="104"/>
    </location>
</feature>
<keyword evidence="5" id="KW-0677">Repeat</keyword>
<dbReference type="PANTHER" id="PTHR17605">
    <property type="entry name" value="RIBOSOME BIOGENESIS PROTEIN BOP1 BLOCK OF PROLIFERATION 1 PROTEIN"/>
    <property type="match status" value="1"/>
</dbReference>
<evidence type="ECO:0000313" key="9">
    <source>
        <dbReference type="EMBL" id="KAJ1961324.1"/>
    </source>
</evidence>
<keyword evidence="10" id="KW-1185">Reference proteome</keyword>
<evidence type="ECO:0000256" key="2">
    <source>
        <dbReference type="ARBA" id="ARBA00022517"/>
    </source>
</evidence>
<keyword evidence="6" id="KW-0539">Nucleus</keyword>
<dbReference type="GO" id="GO:0030687">
    <property type="term" value="C:preribosome, large subunit precursor"/>
    <property type="evidence" value="ECO:0007669"/>
    <property type="project" value="TreeGrafter"/>
</dbReference>
<feature type="domain" description="BOP1 N-terminal" evidence="8">
    <location>
        <begin position="196"/>
        <end position="286"/>
    </location>
</feature>
<keyword evidence="3" id="KW-0698">rRNA processing</keyword>
<dbReference type="AlphaFoldDB" id="A0A9W8E6M8"/>
<comment type="subcellular location">
    <subcellularLocation>
        <location evidence="1">Nucleus</location>
        <location evidence="1">Nucleolus</location>
    </subcellularLocation>
</comment>
<sequence>MAKKRTRSAQTSKPGVVSHPPGAKVLASRRGVTDKTEEFPDGIIDHSDDDNVPESSENEDDAGISADEDELPLVFKESGDLEGSDEDTAGDDESSDIEDDEFDSGVEFSSTEEGVESDEIETGSSALDSDTEHDEDDEGLKSDRAMVKSTDDSKAVDWKEYVESRKIHPEIIADYDSDTSTEENANTVGNIPMEWYEDYPHIGYDLNGKRIMKPATQDELDKLLANMDDPDSLITVPDKLAQEDVKLTDKELDIIHRLQQSVFPDSDYNPYEPTVEWFTSKTELHPLS</sequence>
<dbReference type="PANTHER" id="PTHR17605:SF0">
    <property type="entry name" value="RIBOSOME BIOGENESIS PROTEIN BOP1"/>
    <property type="match status" value="1"/>
</dbReference>
<feature type="compositionally biased region" description="Basic and acidic residues" evidence="7">
    <location>
        <begin position="31"/>
        <end position="46"/>
    </location>
</feature>
<evidence type="ECO:0000259" key="8">
    <source>
        <dbReference type="SMART" id="SM01035"/>
    </source>
</evidence>
<organism evidence="9 10">
    <name type="scientific">Dispira parvispora</name>
    <dbReference type="NCBI Taxonomy" id="1520584"/>
    <lineage>
        <taxon>Eukaryota</taxon>
        <taxon>Fungi</taxon>
        <taxon>Fungi incertae sedis</taxon>
        <taxon>Zoopagomycota</taxon>
        <taxon>Kickxellomycotina</taxon>
        <taxon>Dimargaritomycetes</taxon>
        <taxon>Dimargaritales</taxon>
        <taxon>Dimargaritaceae</taxon>
        <taxon>Dispira</taxon>
    </lineage>
</organism>